<comment type="caution">
    <text evidence="2">The sequence shown here is derived from an EMBL/GenBank/DDBJ whole genome shotgun (WGS) entry which is preliminary data.</text>
</comment>
<keyword evidence="3" id="KW-1185">Reference proteome</keyword>
<name>A0AAU9JMN4_9CILI</name>
<organism evidence="2 3">
    <name type="scientific">Blepharisma stoltei</name>
    <dbReference type="NCBI Taxonomy" id="1481888"/>
    <lineage>
        <taxon>Eukaryota</taxon>
        <taxon>Sar</taxon>
        <taxon>Alveolata</taxon>
        <taxon>Ciliophora</taxon>
        <taxon>Postciliodesmatophora</taxon>
        <taxon>Heterotrichea</taxon>
        <taxon>Heterotrichida</taxon>
        <taxon>Blepharismidae</taxon>
        <taxon>Blepharisma</taxon>
    </lineage>
</organism>
<dbReference type="Proteomes" id="UP001162131">
    <property type="component" value="Unassembled WGS sequence"/>
</dbReference>
<accession>A0AAU9JMN4</accession>
<gene>
    <name evidence="2" type="ORF">BSTOLATCC_MIC40787</name>
</gene>
<protein>
    <submittedName>
        <fullName evidence="2">Uncharacterized protein</fullName>
    </submittedName>
</protein>
<sequence length="654" mass="75598">MHAYIDSIKPNLRPYTSAKEFSIKEIAKSTDIHSLPTRLASHNQLRLITPTTLSVRTSKTKNKAINLEIEKLYEENQSLKQAVNSLSDENLRLKTRLAQNQRSADKRVNENSFISHNRDKSSSHLIENLKQSISEMKQELENKEKIIIELKKNMKTTKMNELTEELKIFKEECTRIRGLYDAVNKEKIELSKKNLNFEKINHEKNMLEQKLKDTERESALKHKKLEDSQLIKSNESSIKLKALENSNKLSIKTKIEEKIDFKQNRKFQSSPLKKLIKLEDEIKNLKAENSGMNSKINELTKENQKLIDLLKTKQKEIENLTLYPEKSKFENELQAPIIASPSRHLFIDEDLTSDEDKFENSEPLINSLLKKILALVKLKNYSLESWISSISVNGIISLDNIISALKFERVPIIKKEVELLIKKKGENSSQILESVLINELKNCLKINNEEKIDEFDNEKIIKALQCIRTQMIIDNSVDLQGYFFENNYGFQSLYQALQRIIGDEEVLKEICGFLLNEQKIISKEDLIKNLDNLMNSLDISIDQGKKDELKRKIKNKLKLIGNHFSEMDKGCIGLLPISLIMSQLRALDIIETSIEENWLFKQLIKYQSSKGLIYYDSYFSKFVSASNSQMSSEKSYGSDSSFSEVNENEIIAET</sequence>
<proteinExistence type="predicted"/>
<feature type="coiled-coil region" evidence="1">
    <location>
        <begin position="126"/>
        <end position="217"/>
    </location>
</feature>
<keyword evidence="1" id="KW-0175">Coiled coil</keyword>
<evidence type="ECO:0000313" key="3">
    <source>
        <dbReference type="Proteomes" id="UP001162131"/>
    </source>
</evidence>
<dbReference type="AlphaFoldDB" id="A0AAU9JMN4"/>
<dbReference type="EMBL" id="CAJZBQ010000040">
    <property type="protein sequence ID" value="CAG9326359.1"/>
    <property type="molecule type" value="Genomic_DNA"/>
</dbReference>
<feature type="coiled-coil region" evidence="1">
    <location>
        <begin position="62"/>
        <end position="96"/>
    </location>
</feature>
<evidence type="ECO:0000256" key="1">
    <source>
        <dbReference type="SAM" id="Coils"/>
    </source>
</evidence>
<feature type="coiled-coil region" evidence="1">
    <location>
        <begin position="275"/>
        <end position="316"/>
    </location>
</feature>
<reference evidence="2" key="1">
    <citation type="submission" date="2021-09" db="EMBL/GenBank/DDBJ databases">
        <authorList>
            <consortium name="AG Swart"/>
            <person name="Singh M."/>
            <person name="Singh A."/>
            <person name="Seah K."/>
            <person name="Emmerich C."/>
        </authorList>
    </citation>
    <scope>NUCLEOTIDE SEQUENCE</scope>
    <source>
        <strain evidence="2">ATCC30299</strain>
    </source>
</reference>
<evidence type="ECO:0000313" key="2">
    <source>
        <dbReference type="EMBL" id="CAG9326359.1"/>
    </source>
</evidence>